<dbReference type="GO" id="GO:0016787">
    <property type="term" value="F:hydrolase activity"/>
    <property type="evidence" value="ECO:0007669"/>
    <property type="project" value="UniProtKB-KW"/>
</dbReference>
<feature type="compositionally biased region" description="Polar residues" evidence="2">
    <location>
        <begin position="766"/>
        <end position="776"/>
    </location>
</feature>
<reference evidence="5" key="1">
    <citation type="journal article" date="2011" name="Nat. Commun.">
        <title>Effector diversification within compartments of the Leptosphaeria maculans genome affected by Repeat-Induced Point mutations.</title>
        <authorList>
            <person name="Rouxel T."/>
            <person name="Grandaubert J."/>
            <person name="Hane J.K."/>
            <person name="Hoede C."/>
            <person name="van de Wouw A.P."/>
            <person name="Couloux A."/>
            <person name="Dominguez V."/>
            <person name="Anthouard V."/>
            <person name="Bally P."/>
            <person name="Bourras S."/>
            <person name="Cozijnsen A.J."/>
            <person name="Ciuffetti L.M."/>
            <person name="Degrave A."/>
            <person name="Dilmaghani A."/>
            <person name="Duret L."/>
            <person name="Fudal I."/>
            <person name="Goodwin S.B."/>
            <person name="Gout L."/>
            <person name="Glaser N."/>
            <person name="Linglin J."/>
            <person name="Kema G.H.J."/>
            <person name="Lapalu N."/>
            <person name="Lawrence C.B."/>
            <person name="May K."/>
            <person name="Meyer M."/>
            <person name="Ollivier B."/>
            <person name="Poulain J."/>
            <person name="Schoch C.L."/>
            <person name="Simon A."/>
            <person name="Spatafora J.W."/>
            <person name="Stachowiak A."/>
            <person name="Turgeon B.G."/>
            <person name="Tyler B.M."/>
            <person name="Vincent D."/>
            <person name="Weissenbach J."/>
            <person name="Amselem J."/>
            <person name="Quesneville H."/>
            <person name="Oliver R.P."/>
            <person name="Wincker P."/>
            <person name="Balesdent M.-H."/>
            <person name="Howlett B.J."/>
        </authorList>
    </citation>
    <scope>NUCLEOTIDE SEQUENCE [LARGE SCALE GENOMIC DNA]</scope>
    <source>
        <strain evidence="5">JN3 / isolate v23.1.3 / race Av1-4-5-6-7-8</strain>
    </source>
</reference>
<dbReference type="InterPro" id="IPR050300">
    <property type="entry name" value="GDXG_lipolytic_enzyme"/>
</dbReference>
<gene>
    <name evidence="4" type="ORF">LEMA_P082280.1</name>
</gene>
<feature type="domain" description="Alpha/beta hydrolase fold-3" evidence="3">
    <location>
        <begin position="148"/>
        <end position="261"/>
    </location>
</feature>
<dbReference type="InterPro" id="IPR002347">
    <property type="entry name" value="SDR_fam"/>
</dbReference>
<dbReference type="OMA" id="ANEHAMP"/>
<feature type="compositionally biased region" description="Low complexity" evidence="2">
    <location>
        <begin position="528"/>
        <end position="548"/>
    </location>
</feature>
<evidence type="ECO:0000259" key="3">
    <source>
        <dbReference type="Pfam" id="PF07859"/>
    </source>
</evidence>
<dbReference type="CDD" id="cd05233">
    <property type="entry name" value="SDR_c"/>
    <property type="match status" value="1"/>
</dbReference>
<feature type="compositionally biased region" description="Basic and acidic residues" evidence="2">
    <location>
        <begin position="549"/>
        <end position="572"/>
    </location>
</feature>
<feature type="region of interest" description="Disordered" evidence="2">
    <location>
        <begin position="717"/>
        <end position="743"/>
    </location>
</feature>
<dbReference type="InParanoid" id="E5A5U4"/>
<protein>
    <recommendedName>
        <fullName evidence="3">Alpha/beta hydrolase fold-3 domain-containing protein</fullName>
    </recommendedName>
</protein>
<dbReference type="PRINTS" id="PR00081">
    <property type="entry name" value="GDHRDH"/>
</dbReference>
<dbReference type="eggNOG" id="KOG1515">
    <property type="taxonomic scope" value="Eukaryota"/>
</dbReference>
<feature type="region of interest" description="Disordered" evidence="2">
    <location>
        <begin position="528"/>
        <end position="581"/>
    </location>
</feature>
<dbReference type="HOGENOM" id="CLU_004893_0_0_1"/>
<feature type="compositionally biased region" description="Basic and acidic residues" evidence="2">
    <location>
        <begin position="313"/>
        <end position="334"/>
    </location>
</feature>
<name>E5A5U4_LEPMJ</name>
<sequence>MPVTTISVGAAVTPTVIQTYLLHYLKRKDLRQKPTAHISYHEGLELIRRFLHYASFHTVDELQAFTSQWVPVPHWVHVKEVEIPSAQLQQSANHITAQLGPRGIKAVGGATWWQWRREGTDLKAEWIEMRKDHDARKQLNITKGDRIMLYVHGGAYFFGSVDEHRYQMQRHARKLKARVLAPKYRLAPQYPFPCGLQDCLAAYLYLLDQKHDPSTIVLAGDSAGGGMVLSMLVVLRDQGIALPAGAILISPWVDLTHSFPSLAGDDKLDYIPSHGFIHKPSMSWPPPNADDLFELEVQTPQVQPPQMGSSGSHDSKGLKEERAAQKEAQAERVRGYSIRSSDQPDLSGILGTSEAGSTADIWVSKDGKYSIGPKSMLSVQLDQNSRVEIKDQIQIYAPNHCLTHPLVSPALQPTLGGLPPLLIQTGGGELLRDEQIYIAHKAAQPLSYLPPPSNNQTEDEIQAQASKYQPTDVQLQVWDDLCHVCPTLSFTRPAKHMYRSIAQFGAWALARAQKKSIEIMEDDDISFMSTDSSGSSDSENIGSSTSSSDDVKRSKSERFEGSDAVSARDKQSKLNKRVGKAGDPLPKFECHMIRQRVDRHGYIYPLPPKEELVALNLSRSDVGVPKPGPVSKWMKAQQEWNSKFAKQKIKIQQQRMKDLKRGFEGFPGETPPPTALAGRRLKGMKAEKSKKRSWGMSMWSGWGSQHDKATIVREEKADNAPEQLSTSTDGAVDTKEIKKKSSRRNILAAHRVNCLRPNSRHRPVTDQGQTGTSNDDVPNVVRPLSAAAVEPNEPSSQVPNIIVSDNPQSPVTIIPSTDGSSTRPFKGGIAYPFSLKVDGPAGQDVNASTVTLQSMNIATPPAIDIAQGEKDLGIQSLTTDAVNKQALQEQPDVESPIITKASSISMEVPAITDEKTERPPVERFETAKEDLSTLATTEEKNTFSRAIKVSVFRPSPCALITGVASGVGYAVAKLCLTHSMHVTIVESNQSSLDDAAKTPPSSVICIKADVSSRSAWAALRQEVGDVHFLMLNAGIMRQDTWGDEEYFEKILETNLEGVVNGLNAYVGSFAGMGAEKGRGEGKAIVITGSKQEIGVVVHLLVPGWTFTGLSGNAPGSTNPKPDGAWTPDQVAEYMYKKMKEEKFYTICPDNDVSEETDKKRMLWSVGDIVNEWPPLTRWIPEFKKEAEEWMAKQKV</sequence>
<feature type="region of interest" description="Disordered" evidence="2">
    <location>
        <begin position="758"/>
        <end position="779"/>
    </location>
</feature>
<dbReference type="SUPFAM" id="SSF53474">
    <property type="entry name" value="alpha/beta-Hydrolases"/>
    <property type="match status" value="1"/>
</dbReference>
<dbReference type="InterPro" id="IPR013094">
    <property type="entry name" value="AB_hydrolase_3"/>
</dbReference>
<dbReference type="SUPFAM" id="SSF51735">
    <property type="entry name" value="NAD(P)-binding Rossmann-fold domains"/>
    <property type="match status" value="1"/>
</dbReference>
<dbReference type="STRING" id="985895.E5A5U4"/>
<dbReference type="GeneID" id="13288905"/>
<dbReference type="EMBL" id="FP929135">
    <property type="protein sequence ID" value="CBX98989.1"/>
    <property type="molecule type" value="Genomic_DNA"/>
</dbReference>
<organism evidence="4 5">
    <name type="scientific">Leptosphaeria maculans (strain JN3 / isolate v23.1.3 / race Av1-4-5-6-7-8)</name>
    <name type="common">Blackleg fungus</name>
    <name type="synonym">Phoma lingam</name>
    <dbReference type="NCBI Taxonomy" id="985895"/>
    <lineage>
        <taxon>Eukaryota</taxon>
        <taxon>Fungi</taxon>
        <taxon>Dikarya</taxon>
        <taxon>Ascomycota</taxon>
        <taxon>Pezizomycotina</taxon>
        <taxon>Dothideomycetes</taxon>
        <taxon>Pleosporomycetidae</taxon>
        <taxon>Pleosporales</taxon>
        <taxon>Pleosporineae</taxon>
        <taxon>Leptosphaeriaceae</taxon>
        <taxon>Plenodomus</taxon>
        <taxon>Plenodomus lingam/Leptosphaeria maculans species complex</taxon>
    </lineage>
</organism>
<dbReference type="InterPro" id="IPR036291">
    <property type="entry name" value="NAD(P)-bd_dom_sf"/>
</dbReference>
<dbReference type="Gene3D" id="3.40.50.720">
    <property type="entry name" value="NAD(P)-binding Rossmann-like Domain"/>
    <property type="match status" value="1"/>
</dbReference>
<keyword evidence="1" id="KW-0378">Hydrolase</keyword>
<keyword evidence="5" id="KW-1185">Reference proteome</keyword>
<evidence type="ECO:0000256" key="2">
    <source>
        <dbReference type="SAM" id="MobiDB-lite"/>
    </source>
</evidence>
<evidence type="ECO:0000256" key="1">
    <source>
        <dbReference type="ARBA" id="ARBA00022801"/>
    </source>
</evidence>
<feature type="domain" description="Alpha/beta hydrolase fold-3" evidence="3">
    <location>
        <begin position="391"/>
        <end position="443"/>
    </location>
</feature>
<feature type="compositionally biased region" description="Basic residues" evidence="2">
    <location>
        <begin position="679"/>
        <end position="693"/>
    </location>
</feature>
<dbReference type="OrthoDB" id="2336090at2759"/>
<dbReference type="Pfam" id="PF07859">
    <property type="entry name" value="Abhydrolase_3"/>
    <property type="match status" value="2"/>
</dbReference>
<dbReference type="PANTHER" id="PTHR48081:SF19">
    <property type="entry name" value="AB HYDROLASE SUPERFAMILY PROTEIN C4A8.06C"/>
    <property type="match status" value="1"/>
</dbReference>
<accession>E5A5U4</accession>
<feature type="compositionally biased region" description="Polar residues" evidence="2">
    <location>
        <begin position="301"/>
        <end position="312"/>
    </location>
</feature>
<dbReference type="InterPro" id="IPR029058">
    <property type="entry name" value="AB_hydrolase_fold"/>
</dbReference>
<proteinExistence type="predicted"/>
<evidence type="ECO:0000313" key="4">
    <source>
        <dbReference type="EMBL" id="CBX98989.1"/>
    </source>
</evidence>
<feature type="region of interest" description="Disordered" evidence="2">
    <location>
        <begin position="301"/>
        <end position="352"/>
    </location>
</feature>
<dbReference type="Gene3D" id="3.40.50.1820">
    <property type="entry name" value="alpha/beta hydrolase"/>
    <property type="match status" value="2"/>
</dbReference>
<feature type="region of interest" description="Disordered" evidence="2">
    <location>
        <begin position="663"/>
        <end position="700"/>
    </location>
</feature>
<dbReference type="Proteomes" id="UP000002668">
    <property type="component" value="Genome"/>
</dbReference>
<dbReference type="PANTHER" id="PTHR48081">
    <property type="entry name" value="AB HYDROLASE SUPERFAMILY PROTEIN C4A8.06C"/>
    <property type="match status" value="1"/>
</dbReference>
<dbReference type="VEuPathDB" id="FungiDB:LEMA_P082280.1"/>
<dbReference type="Pfam" id="PF00106">
    <property type="entry name" value="adh_short"/>
    <property type="match status" value="1"/>
</dbReference>
<dbReference type="AlphaFoldDB" id="E5A5U4"/>
<evidence type="ECO:0000313" key="5">
    <source>
        <dbReference type="Proteomes" id="UP000002668"/>
    </source>
</evidence>